<accession>A0A0G1CAE4</accession>
<feature type="domain" description="DUF3850" evidence="1">
    <location>
        <begin position="7"/>
        <end position="64"/>
    </location>
</feature>
<organism evidence="2 3">
    <name type="scientific">Candidatus Wolfebacteria bacterium GW2011_GWC1_43_10</name>
    <dbReference type="NCBI Taxonomy" id="1619011"/>
    <lineage>
        <taxon>Bacteria</taxon>
        <taxon>Candidatus Wolfeibacteriota</taxon>
    </lineage>
</organism>
<gene>
    <name evidence="2" type="ORF">UV58_C0010G0029</name>
</gene>
<evidence type="ECO:0000313" key="3">
    <source>
        <dbReference type="Proteomes" id="UP000034810"/>
    </source>
</evidence>
<dbReference type="Pfam" id="PF12961">
    <property type="entry name" value="DUF3850"/>
    <property type="match status" value="1"/>
</dbReference>
<protein>
    <recommendedName>
        <fullName evidence="1">DUF3850 domain-containing protein</fullName>
    </recommendedName>
</protein>
<dbReference type="Proteomes" id="UP000034810">
    <property type="component" value="Unassembled WGS sequence"/>
</dbReference>
<name>A0A0G1CAE4_9BACT</name>
<dbReference type="SUPFAM" id="SSF88697">
    <property type="entry name" value="PUA domain-like"/>
    <property type="match status" value="1"/>
</dbReference>
<dbReference type="AlphaFoldDB" id="A0A0G1CAE4"/>
<evidence type="ECO:0000259" key="1">
    <source>
        <dbReference type="Pfam" id="PF12961"/>
    </source>
</evidence>
<evidence type="ECO:0000313" key="2">
    <source>
        <dbReference type="EMBL" id="KKS82409.1"/>
    </source>
</evidence>
<sequence>MAVIKKKIWPGQFDTVASGKEKFQLRLADFDIGEGDTLVLEEWNPQTGQYTGRTMEKKVSGVLKFRPDELPFYSKDKVDQYGLQIISLE</sequence>
<dbReference type="InterPro" id="IPR015947">
    <property type="entry name" value="PUA-like_sf"/>
</dbReference>
<comment type="caution">
    <text evidence="2">The sequence shown here is derived from an EMBL/GenBank/DDBJ whole genome shotgun (WGS) entry which is preliminary data.</text>
</comment>
<dbReference type="Gene3D" id="2.30.130.30">
    <property type="entry name" value="Hypothetical protein"/>
    <property type="match status" value="1"/>
</dbReference>
<proteinExistence type="predicted"/>
<reference evidence="2 3" key="1">
    <citation type="journal article" date="2015" name="Nature">
        <title>rRNA introns, odd ribosomes, and small enigmatic genomes across a large radiation of phyla.</title>
        <authorList>
            <person name="Brown C.T."/>
            <person name="Hug L.A."/>
            <person name="Thomas B.C."/>
            <person name="Sharon I."/>
            <person name="Castelle C.J."/>
            <person name="Singh A."/>
            <person name="Wilkins M.J."/>
            <person name="Williams K.H."/>
            <person name="Banfield J.F."/>
        </authorList>
    </citation>
    <scope>NUCLEOTIDE SEQUENCE [LARGE SCALE GENOMIC DNA]</scope>
</reference>
<dbReference type="EMBL" id="LCFA01000010">
    <property type="protein sequence ID" value="KKS82409.1"/>
    <property type="molecule type" value="Genomic_DNA"/>
</dbReference>
<dbReference type="InterPro" id="IPR039440">
    <property type="entry name" value="DUF3850"/>
</dbReference>